<dbReference type="Proteomes" id="UP000095143">
    <property type="component" value="Unassembled WGS sequence"/>
</dbReference>
<reference evidence="2 3" key="1">
    <citation type="submission" date="2016-08" db="EMBL/GenBank/DDBJ databases">
        <title>Whole genome sequence of Pseudomonas graminis strain UASWS1507, a potential biological control agent for agriculture.</title>
        <authorList>
            <person name="Crovadore J."/>
            <person name="Calmin G."/>
            <person name="Chablais R."/>
            <person name="Cochard B."/>
            <person name="Lefort F."/>
        </authorList>
    </citation>
    <scope>NUCLEOTIDE SEQUENCE [LARGE SCALE GENOMIC DNA]</scope>
    <source>
        <strain evidence="2 3">UASWS1507</strain>
    </source>
</reference>
<evidence type="ECO:0000256" key="1">
    <source>
        <dbReference type="SAM" id="Phobius"/>
    </source>
</evidence>
<keyword evidence="1" id="KW-0472">Membrane</keyword>
<accession>A0A1C2E0Q9</accession>
<keyword evidence="1" id="KW-1133">Transmembrane helix</keyword>
<proteinExistence type="predicted"/>
<dbReference type="EMBL" id="MDEN01000062">
    <property type="protein sequence ID" value="OCX20515.1"/>
    <property type="molecule type" value="Genomic_DNA"/>
</dbReference>
<dbReference type="AlphaFoldDB" id="A0A1C2E0Q9"/>
<comment type="caution">
    <text evidence="2">The sequence shown here is derived from an EMBL/GenBank/DDBJ whole genome shotgun (WGS) entry which is preliminary data.</text>
</comment>
<keyword evidence="1" id="KW-0812">Transmembrane</keyword>
<feature type="transmembrane region" description="Helical" evidence="1">
    <location>
        <begin position="70"/>
        <end position="92"/>
    </location>
</feature>
<name>A0A1C2E0Q9_9PSED</name>
<organism evidence="2 3">
    <name type="scientific">Pseudomonas graminis</name>
    <dbReference type="NCBI Taxonomy" id="158627"/>
    <lineage>
        <taxon>Bacteria</taxon>
        <taxon>Pseudomonadati</taxon>
        <taxon>Pseudomonadota</taxon>
        <taxon>Gammaproteobacteria</taxon>
        <taxon>Pseudomonadales</taxon>
        <taxon>Pseudomonadaceae</taxon>
        <taxon>Pseudomonas</taxon>
    </lineage>
</organism>
<gene>
    <name evidence="2" type="ORF">BBI10_13250</name>
</gene>
<dbReference type="RefSeq" id="WP_065988962.1">
    <property type="nucleotide sequence ID" value="NZ_MDEN01000062.1"/>
</dbReference>
<feature type="transmembrane region" description="Helical" evidence="1">
    <location>
        <begin position="25"/>
        <end position="50"/>
    </location>
</feature>
<evidence type="ECO:0000313" key="2">
    <source>
        <dbReference type="EMBL" id="OCX20515.1"/>
    </source>
</evidence>
<dbReference type="OrthoDB" id="8652945at2"/>
<protein>
    <submittedName>
        <fullName evidence="2">Uncharacterized protein</fullName>
    </submittedName>
</protein>
<evidence type="ECO:0000313" key="3">
    <source>
        <dbReference type="Proteomes" id="UP000095143"/>
    </source>
</evidence>
<sequence length="308" mass="34110">MQPNNFHTSSDTGELIATFRQGKAFLIFGLILAVVFLGLAAFVFYLSTIVPMGDNGPVTLHTSRGMTMNFASQDVVFSFTTGLLALIGLCLLGTTAWHKKLRSTDYEVYGNGIVRITKDQRDYTAFAEIEDLYLFSSGQTVLTGLITNLAYRRDASEPFHRVVDTLKGFQAFQELVRDLHVRARLPAVAEALESGRSVIFNCISSKQVWGKRVTGNFLKVTTAPILVSRDFLEHQGNKVPMSSLRTVNLGTWTENVVIKDENGKPVLSTIATGILSHDLFLNTLDIVLGVEEQAREPASNVFEMNIQR</sequence>